<keyword evidence="3" id="KW-1185">Reference proteome</keyword>
<feature type="compositionally biased region" description="Low complexity" evidence="1">
    <location>
        <begin position="68"/>
        <end position="80"/>
    </location>
</feature>
<dbReference type="OrthoDB" id="8055804at2759"/>
<name>A0A0L0C7G7_LUCCU</name>
<evidence type="ECO:0000313" key="3">
    <source>
        <dbReference type="Proteomes" id="UP000037069"/>
    </source>
</evidence>
<comment type="caution">
    <text evidence="2">The sequence shown here is derived from an EMBL/GenBank/DDBJ whole genome shotgun (WGS) entry which is preliminary data.</text>
</comment>
<accession>A0A0L0C7G7</accession>
<organism evidence="2 3">
    <name type="scientific">Lucilia cuprina</name>
    <name type="common">Green bottle fly</name>
    <name type="synonym">Australian sheep blowfly</name>
    <dbReference type="NCBI Taxonomy" id="7375"/>
    <lineage>
        <taxon>Eukaryota</taxon>
        <taxon>Metazoa</taxon>
        <taxon>Ecdysozoa</taxon>
        <taxon>Arthropoda</taxon>
        <taxon>Hexapoda</taxon>
        <taxon>Insecta</taxon>
        <taxon>Pterygota</taxon>
        <taxon>Neoptera</taxon>
        <taxon>Endopterygota</taxon>
        <taxon>Diptera</taxon>
        <taxon>Brachycera</taxon>
        <taxon>Muscomorpha</taxon>
        <taxon>Oestroidea</taxon>
        <taxon>Calliphoridae</taxon>
        <taxon>Luciliinae</taxon>
        <taxon>Lucilia</taxon>
    </lineage>
</organism>
<feature type="non-terminal residue" evidence="2">
    <location>
        <position position="1"/>
    </location>
</feature>
<reference evidence="2 3" key="1">
    <citation type="journal article" date="2015" name="Nat. Commun.">
        <title>Lucilia cuprina genome unlocks parasitic fly biology to underpin future interventions.</title>
        <authorList>
            <person name="Anstead C.A."/>
            <person name="Korhonen P.K."/>
            <person name="Young N.D."/>
            <person name="Hall R.S."/>
            <person name="Jex A.R."/>
            <person name="Murali S.C."/>
            <person name="Hughes D.S."/>
            <person name="Lee S.F."/>
            <person name="Perry T."/>
            <person name="Stroehlein A.J."/>
            <person name="Ansell B.R."/>
            <person name="Breugelmans B."/>
            <person name="Hofmann A."/>
            <person name="Qu J."/>
            <person name="Dugan S."/>
            <person name="Lee S.L."/>
            <person name="Chao H."/>
            <person name="Dinh H."/>
            <person name="Han Y."/>
            <person name="Doddapaneni H.V."/>
            <person name="Worley K.C."/>
            <person name="Muzny D.M."/>
            <person name="Ioannidis P."/>
            <person name="Waterhouse R.M."/>
            <person name="Zdobnov E.M."/>
            <person name="James P.J."/>
            <person name="Bagnall N.H."/>
            <person name="Kotze A.C."/>
            <person name="Gibbs R.A."/>
            <person name="Richards S."/>
            <person name="Batterham P."/>
            <person name="Gasser R.B."/>
        </authorList>
    </citation>
    <scope>NUCLEOTIDE SEQUENCE [LARGE SCALE GENOMIC DNA]</scope>
    <source>
        <strain evidence="2 3">LS</strain>
        <tissue evidence="2">Full body</tissue>
    </source>
</reference>
<feature type="region of interest" description="Disordered" evidence="1">
    <location>
        <begin position="21"/>
        <end position="48"/>
    </location>
</feature>
<feature type="region of interest" description="Disordered" evidence="1">
    <location>
        <begin position="145"/>
        <end position="177"/>
    </location>
</feature>
<gene>
    <name evidence="2" type="ORF">FF38_00401</name>
</gene>
<proteinExistence type="predicted"/>
<evidence type="ECO:0000313" key="2">
    <source>
        <dbReference type="EMBL" id="KNC28191.1"/>
    </source>
</evidence>
<sequence>CERRSPYLTVNQEDFISSVARKHHITRKNRKLSPPGQRSASPAESCDDSLLRMVTVSSSEDLTSSKASSLQSLNRTSSSESLRKHHKSIDNLCFARKKLHRRAYVHEIYRPRSYTDPTYVVGKGEQEEEKPPQRPLTIPILRIPEDDAPLGQASDDNDEDMSSSSVPNEERKRSVSVLSSLLKQTLKVTTSTMGLKAASMER</sequence>
<evidence type="ECO:0000256" key="1">
    <source>
        <dbReference type="SAM" id="MobiDB-lite"/>
    </source>
</evidence>
<feature type="region of interest" description="Disordered" evidence="1">
    <location>
        <begin position="60"/>
        <end position="85"/>
    </location>
</feature>
<dbReference type="EMBL" id="JRES01000814">
    <property type="protein sequence ID" value="KNC28191.1"/>
    <property type="molecule type" value="Genomic_DNA"/>
</dbReference>
<protein>
    <submittedName>
        <fullName evidence="2">Uncharacterized protein</fullName>
    </submittedName>
</protein>
<dbReference type="Proteomes" id="UP000037069">
    <property type="component" value="Unassembled WGS sequence"/>
</dbReference>
<dbReference type="AlphaFoldDB" id="A0A0L0C7G7"/>
<feature type="compositionally biased region" description="Basic residues" evidence="1">
    <location>
        <begin position="21"/>
        <end position="31"/>
    </location>
</feature>